<dbReference type="OrthoDB" id="4762543at2759"/>
<dbReference type="Proteomes" id="UP000799437">
    <property type="component" value="Unassembled WGS sequence"/>
</dbReference>
<proteinExistence type="predicted"/>
<reference evidence="1" key="1">
    <citation type="journal article" date="2020" name="Stud. Mycol.">
        <title>101 Dothideomycetes genomes: a test case for predicting lifestyles and emergence of pathogens.</title>
        <authorList>
            <person name="Haridas S."/>
            <person name="Albert R."/>
            <person name="Binder M."/>
            <person name="Bloem J."/>
            <person name="Labutti K."/>
            <person name="Salamov A."/>
            <person name="Andreopoulos B."/>
            <person name="Baker S."/>
            <person name="Barry K."/>
            <person name="Bills G."/>
            <person name="Bluhm B."/>
            <person name="Cannon C."/>
            <person name="Castanera R."/>
            <person name="Culley D."/>
            <person name="Daum C."/>
            <person name="Ezra D."/>
            <person name="Gonzalez J."/>
            <person name="Henrissat B."/>
            <person name="Kuo A."/>
            <person name="Liang C."/>
            <person name="Lipzen A."/>
            <person name="Lutzoni F."/>
            <person name="Magnuson J."/>
            <person name="Mondo S."/>
            <person name="Nolan M."/>
            <person name="Ohm R."/>
            <person name="Pangilinan J."/>
            <person name="Park H.-J."/>
            <person name="Ramirez L."/>
            <person name="Alfaro M."/>
            <person name="Sun H."/>
            <person name="Tritt A."/>
            <person name="Yoshinaga Y."/>
            <person name="Zwiers L.-H."/>
            <person name="Turgeon B."/>
            <person name="Goodwin S."/>
            <person name="Spatafora J."/>
            <person name="Crous P."/>
            <person name="Grigoriev I."/>
        </authorList>
    </citation>
    <scope>NUCLEOTIDE SEQUENCE</scope>
    <source>
        <strain evidence="1">CBS 121739</strain>
    </source>
</reference>
<sequence>MYRATPITEQLRQTCWNDTEAGKFVLSKPIWLGVLTLSVISKCIKNGPNKGWGNGPDGQFYETGFRHLNGDGSKHDKFSSDETLKPPGKKIVPTLKDGSLECGEDIDGNGAKIDDCEHIQLSYGFSTHNQTECKSHGDQLDEAGEKIGSWCLVEEHSSCAFVIADAKDHSSEITSNDFNDFRLHTHNKCEKFGTGTVVAAGDAEEDMGLSVQTLCFVNKHHPELCSTKKKS</sequence>
<evidence type="ECO:0000313" key="1">
    <source>
        <dbReference type="EMBL" id="KAF2763542.1"/>
    </source>
</evidence>
<organism evidence="1 2">
    <name type="scientific">Pseudovirgaria hyperparasitica</name>
    <dbReference type="NCBI Taxonomy" id="470096"/>
    <lineage>
        <taxon>Eukaryota</taxon>
        <taxon>Fungi</taxon>
        <taxon>Dikarya</taxon>
        <taxon>Ascomycota</taxon>
        <taxon>Pezizomycotina</taxon>
        <taxon>Dothideomycetes</taxon>
        <taxon>Dothideomycetes incertae sedis</taxon>
        <taxon>Acrospermales</taxon>
        <taxon>Acrospermaceae</taxon>
        <taxon>Pseudovirgaria</taxon>
    </lineage>
</organism>
<evidence type="ECO:0000313" key="2">
    <source>
        <dbReference type="Proteomes" id="UP000799437"/>
    </source>
</evidence>
<gene>
    <name evidence="1" type="ORF">EJ05DRAFT_42685</name>
</gene>
<dbReference type="GeneID" id="54482560"/>
<accession>A0A6A6WNE3</accession>
<dbReference type="AlphaFoldDB" id="A0A6A6WNE3"/>
<keyword evidence="2" id="KW-1185">Reference proteome</keyword>
<protein>
    <submittedName>
        <fullName evidence="1">Uncharacterized protein</fullName>
    </submittedName>
</protein>
<dbReference type="RefSeq" id="XP_033605993.1">
    <property type="nucleotide sequence ID" value="XM_033741506.1"/>
</dbReference>
<name>A0A6A6WNE3_9PEZI</name>
<dbReference type="EMBL" id="ML996565">
    <property type="protein sequence ID" value="KAF2763542.1"/>
    <property type="molecule type" value="Genomic_DNA"/>
</dbReference>